<feature type="transmembrane region" description="Helical" evidence="1">
    <location>
        <begin position="63"/>
        <end position="83"/>
    </location>
</feature>
<dbReference type="Proteomes" id="UP000199707">
    <property type="component" value="Unassembled WGS sequence"/>
</dbReference>
<reference evidence="2 5" key="3">
    <citation type="submission" date="2020-07" db="EMBL/GenBank/DDBJ databases">
        <title>Draft genome sequence of four isobutane-metabolizing strains capable of cometabolically degrading diverse ether contaminants.</title>
        <authorList>
            <person name="Chen W."/>
            <person name="Faulkner N."/>
            <person name="Smith C."/>
            <person name="Hyman M."/>
        </authorList>
    </citation>
    <scope>NUCLEOTIDE SEQUENCE [LARGE SCALE GENOMIC DNA]</scope>
    <source>
        <strain evidence="2 5">2A</strain>
    </source>
</reference>
<reference evidence="4" key="1">
    <citation type="submission" date="2016-10" db="EMBL/GenBank/DDBJ databases">
        <authorList>
            <person name="Varghese N."/>
            <person name="Submissions S."/>
        </authorList>
    </citation>
    <scope>NUCLEOTIDE SEQUENCE [LARGE SCALE GENOMIC DNA]</scope>
    <source>
        <strain evidence="4">UNC267MFSha1.1M11</strain>
    </source>
</reference>
<organism evidence="3 4">
    <name type="scientific">Mycolicibacterium fluoranthenivorans</name>
    <dbReference type="NCBI Taxonomy" id="258505"/>
    <lineage>
        <taxon>Bacteria</taxon>
        <taxon>Bacillati</taxon>
        <taxon>Actinomycetota</taxon>
        <taxon>Actinomycetes</taxon>
        <taxon>Mycobacteriales</taxon>
        <taxon>Mycobacteriaceae</taxon>
        <taxon>Mycolicibacterium</taxon>
    </lineage>
</organism>
<feature type="transmembrane region" description="Helical" evidence="1">
    <location>
        <begin position="38"/>
        <end position="56"/>
    </location>
</feature>
<dbReference type="Pfam" id="PF11255">
    <property type="entry name" value="DUF3054"/>
    <property type="match status" value="1"/>
</dbReference>
<dbReference type="KEGG" id="mflu:HZU40_05130"/>
<sequence length="120" mass="12495">MSKRSTVLAAVTADVVAVIVFCAIGRRSHAEGVTLDGVAQTAWPFLTGTLVGWLVARGWQRPTAITPTGLIIWVCTVAIGMVLRKATAAGTAFSFVVVASLTTAILLLGWRAAAKVASRS</sequence>
<dbReference type="AlphaFoldDB" id="A0A1G4WW84"/>
<protein>
    <submittedName>
        <fullName evidence="2">DUF3054 domain-containing protein</fullName>
    </submittedName>
</protein>
<dbReference type="Proteomes" id="UP000515498">
    <property type="component" value="Chromosome"/>
</dbReference>
<evidence type="ECO:0000313" key="3">
    <source>
        <dbReference type="EMBL" id="SCX30829.1"/>
    </source>
</evidence>
<feature type="transmembrane region" description="Helical" evidence="1">
    <location>
        <begin position="89"/>
        <end position="110"/>
    </location>
</feature>
<evidence type="ECO:0000313" key="5">
    <source>
        <dbReference type="Proteomes" id="UP000515498"/>
    </source>
</evidence>
<keyword evidence="1" id="KW-0812">Transmembrane</keyword>
<dbReference type="EMBL" id="CP059894">
    <property type="protein sequence ID" value="QNJ93714.1"/>
    <property type="molecule type" value="Genomic_DNA"/>
</dbReference>
<evidence type="ECO:0000256" key="1">
    <source>
        <dbReference type="SAM" id="Phobius"/>
    </source>
</evidence>
<feature type="transmembrane region" description="Helical" evidence="1">
    <location>
        <begin position="7"/>
        <end position="26"/>
    </location>
</feature>
<dbReference type="STRING" id="1502745.SAMN02799620_05182"/>
<name>A0A1G4WW84_9MYCO</name>
<evidence type="ECO:0000313" key="2">
    <source>
        <dbReference type="EMBL" id="QNJ93714.1"/>
    </source>
</evidence>
<keyword evidence="1" id="KW-1133">Transmembrane helix</keyword>
<keyword evidence="1" id="KW-0472">Membrane</keyword>
<dbReference type="InterPro" id="IPR021414">
    <property type="entry name" value="DUF3054"/>
</dbReference>
<proteinExistence type="predicted"/>
<dbReference type="EMBL" id="FMUB01000012">
    <property type="protein sequence ID" value="SCX30829.1"/>
    <property type="molecule type" value="Genomic_DNA"/>
</dbReference>
<accession>A0A1G4WW84</accession>
<dbReference type="RefSeq" id="WP_090363018.1">
    <property type="nucleotide sequence ID" value="NZ_CP059894.1"/>
</dbReference>
<gene>
    <name evidence="2" type="ORF">HZU40_05130</name>
    <name evidence="3" type="ORF">SAMN02799620_05182</name>
</gene>
<reference evidence="3" key="2">
    <citation type="submission" date="2016-10" db="EMBL/GenBank/DDBJ databases">
        <authorList>
            <person name="de Groot N.N."/>
        </authorList>
    </citation>
    <scope>NUCLEOTIDE SEQUENCE [LARGE SCALE GENOMIC DNA]</scope>
    <source>
        <strain evidence="3">UNC267MFSha1.1M11</strain>
    </source>
</reference>
<evidence type="ECO:0000313" key="4">
    <source>
        <dbReference type="Proteomes" id="UP000199707"/>
    </source>
</evidence>